<reference evidence="1 2" key="1">
    <citation type="journal article" date="2016" name="Nat. Commun.">
        <title>Thousands of microbial genomes shed light on interconnected biogeochemical processes in an aquifer system.</title>
        <authorList>
            <person name="Anantharaman K."/>
            <person name="Brown C.T."/>
            <person name="Hug L.A."/>
            <person name="Sharon I."/>
            <person name="Castelle C.J."/>
            <person name="Probst A.J."/>
            <person name="Thomas B.C."/>
            <person name="Singh A."/>
            <person name="Wilkins M.J."/>
            <person name="Karaoz U."/>
            <person name="Brodie E.L."/>
            <person name="Williams K.H."/>
            <person name="Hubbard S.S."/>
            <person name="Banfield J.F."/>
        </authorList>
    </citation>
    <scope>NUCLEOTIDE SEQUENCE [LARGE SCALE GENOMIC DNA]</scope>
</reference>
<evidence type="ECO:0000313" key="1">
    <source>
        <dbReference type="EMBL" id="OHA60204.1"/>
    </source>
</evidence>
<dbReference type="EMBL" id="MHTL01000017">
    <property type="protein sequence ID" value="OHA60204.1"/>
    <property type="molecule type" value="Genomic_DNA"/>
</dbReference>
<protein>
    <submittedName>
        <fullName evidence="1">Uncharacterized protein</fullName>
    </submittedName>
</protein>
<gene>
    <name evidence="1" type="ORF">A2569_01415</name>
</gene>
<accession>A0A1G2QHU1</accession>
<evidence type="ECO:0000313" key="2">
    <source>
        <dbReference type="Proteomes" id="UP000177090"/>
    </source>
</evidence>
<dbReference type="AlphaFoldDB" id="A0A1G2QHU1"/>
<dbReference type="Proteomes" id="UP000177090">
    <property type="component" value="Unassembled WGS sequence"/>
</dbReference>
<organism evidence="1 2">
    <name type="scientific">Candidatus Vogelbacteria bacterium RIFOXYD1_FULL_51_18</name>
    <dbReference type="NCBI Taxonomy" id="1802440"/>
    <lineage>
        <taxon>Bacteria</taxon>
        <taxon>Candidatus Vogeliibacteriota</taxon>
    </lineage>
</organism>
<sequence>MNAEAIYFKGLFVLYTLRQMISCSTHLRIYIAIQEKSKSGKIGSTCTNGQVCLIILLQKADGRLFYAKNLL</sequence>
<name>A0A1G2QHU1_9BACT</name>
<proteinExistence type="predicted"/>
<comment type="caution">
    <text evidence="1">The sequence shown here is derived from an EMBL/GenBank/DDBJ whole genome shotgun (WGS) entry which is preliminary data.</text>
</comment>